<accession>A0A8S9LAX7</accession>
<dbReference type="InterPro" id="IPR031570">
    <property type="entry name" value="NBEA/BDCP_DUF4704"/>
</dbReference>
<dbReference type="Pfam" id="PF02138">
    <property type="entry name" value="Beach"/>
    <property type="match status" value="2"/>
</dbReference>
<proteinExistence type="predicted"/>
<feature type="region of interest" description="Disordered" evidence="1">
    <location>
        <begin position="415"/>
        <end position="459"/>
    </location>
</feature>
<dbReference type="InterPro" id="IPR036372">
    <property type="entry name" value="BEACH_dom_sf"/>
</dbReference>
<dbReference type="PROSITE" id="PS50197">
    <property type="entry name" value="BEACH"/>
    <property type="match status" value="1"/>
</dbReference>
<dbReference type="AlphaFoldDB" id="A0A8S9LAX7"/>
<evidence type="ECO:0000259" key="2">
    <source>
        <dbReference type="PROSITE" id="PS50197"/>
    </source>
</evidence>
<dbReference type="EMBL" id="QGKY02000094">
    <property type="protein sequence ID" value="KAF2603469.1"/>
    <property type="molecule type" value="Genomic_DNA"/>
</dbReference>
<dbReference type="CDD" id="cd06071">
    <property type="entry name" value="Beach"/>
    <property type="match status" value="2"/>
</dbReference>
<comment type="caution">
    <text evidence="3">The sequence shown here is derived from an EMBL/GenBank/DDBJ whole genome shotgun (WGS) entry which is preliminary data.</text>
</comment>
<dbReference type="PANTHER" id="PTHR13743">
    <property type="entry name" value="BEIGE/BEACH-RELATED"/>
    <property type="match status" value="1"/>
</dbReference>
<name>A0A8S9LAX7_BRACR</name>
<protein>
    <recommendedName>
        <fullName evidence="2">BEACH domain-containing protein</fullName>
    </recommendedName>
</protein>
<feature type="compositionally biased region" description="Basic and acidic residues" evidence="1">
    <location>
        <begin position="415"/>
        <end position="426"/>
    </location>
</feature>
<gene>
    <name evidence="3" type="ORF">F2Q70_00026425</name>
</gene>
<dbReference type="PANTHER" id="PTHR13743:SF138">
    <property type="entry name" value="BEACH-TYPE PH DOMAIN-CONTAINING PROTEIN"/>
    <property type="match status" value="1"/>
</dbReference>
<feature type="region of interest" description="Disordered" evidence="1">
    <location>
        <begin position="786"/>
        <end position="806"/>
    </location>
</feature>
<evidence type="ECO:0000256" key="1">
    <source>
        <dbReference type="SAM" id="MobiDB-lite"/>
    </source>
</evidence>
<sequence>MGPVYIFKEPIGPERMTRLASRGGDVLPCFGNGAGLPWLATNDHVRNAAEESCLLDSELGVYIHLLYHPCLLSGRFCPDASLPGAAGTLRRPAEVIGQVQVATRMKAVESFWALAYGGPMSLLPLTVNNVCKDTLEPSSSNLPTYALAAPIFRIISVAIQHPGNNEELSRTRGPEILATILGHLLHSLASLRVEDDELVAAIVSVCQSQKINHALKVQLFRTLLLDLKIWSVCHYRLQKNLLSSLQDMVFTEAEAMRNADAIQILLDGCRRCYWTVQEKDSVNTFSLDGDVRPMGEINALVDELLVIIELLMGAASSSFASADVHRLLGFIVDSPQPNQVARVLHLMFRLVVQPNTAKAQTFAEVFITSSGIETLLVLLQREAKMGDDNIVESVATTPSEQSQHNESGLLKKLDSVPQDSHAHDSDSVTISISMNDDRTSSVSETPFSNNTRNNTRNNVDDSDRVVVGIIRLIGALISKGHLKFSLGSKSDVMSNLIGHGIHETGGTMFDDKVSLLLFALLKAFQAAPNRLMTENVYTTLLGTSSGLGGGLGIGGGSGTGMGGVSSLYQLLDSDQPFLCMLRMVLLSLREEDHGEDSLLMKNLSSEDGSSSGPLNISPQISPSALLWSVLSPVLNMPISDSKRQRVLVTTCVLYSEVWHAVSRDKRPLRKQYLEAILPPFVAILRRWRPLLAGIHELSTADGLNPLVVDDRALAADALPIEAALSMISPEWAVAFASPPSAMALAMVAAGAAGWEAPPPPAPPAPPSLRRDTSLLERKSAKLQSFSSFQKPLQAPKDDTPGTPRGKAAAKAAALAAARDLERSAKIGTGRGLSAVAMATSGQRRTISDMERLQRWNVSEAMGVAWMECLQPVDTKSVYGKDFNALSYKFIAVLVASFALAPRVEPLTTLSIQLLGGKFDLADRMFSDIAATWKGVLQDMENVKELVPELFYLPEVLTNENHTKLGTVNLPPWAKTPVDFVHKQRMALESEHVSAHLHEWIDLIFGYKQRGKEAIMSNNVFFYTTYEGTVDIDKIKDLVQQQATQDKIAYLGQTPFQLLTVPHIKRMPLKDVLHMQVLNYLARVEPLTTLSIQLLGGKFDLADRMFSDIAATWKGVLQDMENVKELVPELFYLPEVLTNENHTKLGTVNLPPWAKTPVDFVHKQRMALESEHVSAHLHEWIDLIFGYKQRGKEAIMSNNVFFYTTYEGTVDIDKIKDPVQQQATQDKIAYLGQTPFQLLTVPHIKRMPLKDVLHMQVTWLCYEVLSYKR</sequence>
<dbReference type="Pfam" id="PF15787">
    <property type="entry name" value="DUF4704"/>
    <property type="match status" value="1"/>
</dbReference>
<dbReference type="InterPro" id="IPR000409">
    <property type="entry name" value="BEACH_dom"/>
</dbReference>
<evidence type="ECO:0000313" key="3">
    <source>
        <dbReference type="EMBL" id="KAF2603469.1"/>
    </source>
</evidence>
<dbReference type="SUPFAM" id="SSF81837">
    <property type="entry name" value="BEACH domain"/>
    <property type="match status" value="2"/>
</dbReference>
<feature type="domain" description="BEACH" evidence="2">
    <location>
        <begin position="956"/>
        <end position="1245"/>
    </location>
</feature>
<dbReference type="Gene3D" id="1.10.1540.10">
    <property type="entry name" value="BEACH domain"/>
    <property type="match status" value="2"/>
</dbReference>
<organism evidence="3">
    <name type="scientific">Brassica cretica</name>
    <name type="common">Mustard</name>
    <dbReference type="NCBI Taxonomy" id="69181"/>
    <lineage>
        <taxon>Eukaryota</taxon>
        <taxon>Viridiplantae</taxon>
        <taxon>Streptophyta</taxon>
        <taxon>Embryophyta</taxon>
        <taxon>Tracheophyta</taxon>
        <taxon>Spermatophyta</taxon>
        <taxon>Magnoliopsida</taxon>
        <taxon>eudicotyledons</taxon>
        <taxon>Gunneridae</taxon>
        <taxon>Pentapetalae</taxon>
        <taxon>rosids</taxon>
        <taxon>malvids</taxon>
        <taxon>Brassicales</taxon>
        <taxon>Brassicaceae</taxon>
        <taxon>Brassiceae</taxon>
        <taxon>Brassica</taxon>
    </lineage>
</organism>
<reference evidence="3" key="1">
    <citation type="submission" date="2019-12" db="EMBL/GenBank/DDBJ databases">
        <title>Genome sequencing and annotation of Brassica cretica.</title>
        <authorList>
            <person name="Studholme D.J."/>
            <person name="Sarris P.F."/>
        </authorList>
    </citation>
    <scope>NUCLEOTIDE SEQUENCE</scope>
    <source>
        <strain evidence="3">PFS-102/07</strain>
        <tissue evidence="3">Leaf</tissue>
    </source>
</reference>
<dbReference type="SMART" id="SM01026">
    <property type="entry name" value="Beach"/>
    <property type="match status" value="2"/>
</dbReference>
<feature type="compositionally biased region" description="Low complexity" evidence="1">
    <location>
        <begin position="448"/>
        <end position="457"/>
    </location>
</feature>
<feature type="compositionally biased region" description="Polar residues" evidence="1">
    <location>
        <begin position="427"/>
        <end position="447"/>
    </location>
</feature>
<dbReference type="InterPro" id="IPR050865">
    <property type="entry name" value="BEACH_Domain"/>
</dbReference>